<dbReference type="InterPro" id="IPR016483">
    <property type="entry name" value="UCP006404_Pept_M50_CBS"/>
</dbReference>
<dbReference type="GO" id="GO:0008233">
    <property type="term" value="F:peptidase activity"/>
    <property type="evidence" value="ECO:0007669"/>
    <property type="project" value="UniProtKB-KW"/>
</dbReference>
<evidence type="ECO:0000256" key="10">
    <source>
        <dbReference type="ARBA" id="ARBA00022989"/>
    </source>
</evidence>
<comment type="similarity">
    <text evidence="2 14">Belongs to the peptidase M50B family.</text>
</comment>
<evidence type="ECO:0000256" key="12">
    <source>
        <dbReference type="ARBA" id="ARBA00023122"/>
    </source>
</evidence>
<feature type="transmembrane region" description="Helical" evidence="14">
    <location>
        <begin position="186"/>
        <end position="210"/>
    </location>
</feature>
<protein>
    <recommendedName>
        <fullName evidence="14">Zinc metalloprotease</fullName>
    </recommendedName>
</protein>
<dbReference type="CDD" id="cd06164">
    <property type="entry name" value="S2P-M50_SpoIVFB_CBS"/>
    <property type="match status" value="1"/>
</dbReference>
<gene>
    <name evidence="17" type="ORF">H9Y04_15140</name>
</gene>
<dbReference type="SUPFAM" id="SSF54631">
    <property type="entry name" value="CBS-domain pair"/>
    <property type="match status" value="1"/>
</dbReference>
<feature type="domain" description="CBS" evidence="16">
    <location>
        <begin position="317"/>
        <end position="374"/>
    </location>
</feature>
<evidence type="ECO:0000256" key="5">
    <source>
        <dbReference type="ARBA" id="ARBA00022692"/>
    </source>
</evidence>
<comment type="cofactor">
    <cofactor evidence="14">
        <name>Zn(2+)</name>
        <dbReference type="ChEBI" id="CHEBI:29105"/>
    </cofactor>
    <text evidence="14">Binds 1 zinc ion per subunit.</text>
</comment>
<dbReference type="InterPro" id="IPR000644">
    <property type="entry name" value="CBS_dom"/>
</dbReference>
<proteinExistence type="inferred from homology"/>
<comment type="subcellular location">
    <subcellularLocation>
        <location evidence="1 14">Cell membrane</location>
        <topology evidence="1 14">Multi-pass membrane protein</topology>
    </subcellularLocation>
</comment>
<keyword evidence="18" id="KW-1185">Reference proteome</keyword>
<feature type="transmembrane region" description="Helical" evidence="14">
    <location>
        <begin position="143"/>
        <end position="165"/>
    </location>
</feature>
<keyword evidence="3 14" id="KW-1003">Cell membrane</keyword>
<dbReference type="Pfam" id="PF00571">
    <property type="entry name" value="CBS"/>
    <property type="match status" value="1"/>
</dbReference>
<feature type="transmembrane region" description="Helical" evidence="14">
    <location>
        <begin position="12"/>
        <end position="35"/>
    </location>
</feature>
<dbReference type="EMBL" id="JACTVJ010000006">
    <property type="protein sequence ID" value="MBC9713904.1"/>
    <property type="molecule type" value="Genomic_DNA"/>
</dbReference>
<keyword evidence="7" id="KW-0677">Repeat</keyword>
<keyword evidence="6 14" id="KW-0479">Metal-binding</keyword>
<keyword evidence="4 14" id="KW-0645">Protease</keyword>
<dbReference type="Gene3D" id="3.10.580.10">
    <property type="entry name" value="CBS-domain"/>
    <property type="match status" value="1"/>
</dbReference>
<evidence type="ECO:0000256" key="3">
    <source>
        <dbReference type="ARBA" id="ARBA00022475"/>
    </source>
</evidence>
<evidence type="ECO:0000313" key="18">
    <source>
        <dbReference type="Proteomes" id="UP000642284"/>
    </source>
</evidence>
<evidence type="ECO:0000256" key="2">
    <source>
        <dbReference type="ARBA" id="ARBA00007931"/>
    </source>
</evidence>
<feature type="transmembrane region" description="Helical" evidence="14">
    <location>
        <begin position="107"/>
        <end position="131"/>
    </location>
</feature>
<dbReference type="InterPro" id="IPR046342">
    <property type="entry name" value="CBS_dom_sf"/>
</dbReference>
<keyword evidence="11 14" id="KW-0482">Metalloprotease</keyword>
<evidence type="ECO:0000313" key="17">
    <source>
        <dbReference type="EMBL" id="MBC9713904.1"/>
    </source>
</evidence>
<evidence type="ECO:0000256" key="7">
    <source>
        <dbReference type="ARBA" id="ARBA00022737"/>
    </source>
</evidence>
<keyword evidence="5 14" id="KW-0812">Transmembrane</keyword>
<evidence type="ECO:0000259" key="16">
    <source>
        <dbReference type="PROSITE" id="PS51371"/>
    </source>
</evidence>
<dbReference type="PROSITE" id="PS51371">
    <property type="entry name" value="CBS"/>
    <property type="match status" value="1"/>
</dbReference>
<keyword evidence="13 14" id="KW-0472">Membrane</keyword>
<evidence type="ECO:0000256" key="11">
    <source>
        <dbReference type="ARBA" id="ARBA00023049"/>
    </source>
</evidence>
<evidence type="ECO:0000256" key="8">
    <source>
        <dbReference type="ARBA" id="ARBA00022801"/>
    </source>
</evidence>
<feature type="transmembrane region" description="Helical" evidence="14">
    <location>
        <begin position="47"/>
        <end position="67"/>
    </location>
</feature>
<evidence type="ECO:0000256" key="13">
    <source>
        <dbReference type="ARBA" id="ARBA00023136"/>
    </source>
</evidence>
<keyword evidence="9 14" id="KW-0862">Zinc</keyword>
<sequence>MKGTVRLGRIAGVRIGLHWSVAVTAALLTLLPARGLYPYAHPGYPTWVYWALGLATATGLLASLLAHELAHAVVARRHAIEVRGITLWMLGGVAQLRTEPRDPRTELRIAGAGPAISAVLGVLFTGVAAGMNALGAPDLAVTAVSWPAGINVVLAVFNALPAAPLDGGRVLRAFLWRRTGDRLRATLGATAAGRFVGWFLVLTGFVSVLAGGSAAGLWPALVGWFIIAAATAEACQERLRDQLAGTTVGEVMTLWPVTAPSGSTVAQFLADAPLGRLRHSAFPVLAPDGSAVGLVSVTRINRMPLKARSTTPVDAVMRPLGNLETAEPEDSAADLLPRLSSSAERRALVLHAGRLVGIVSLSDIGRAAQRPANLRHRGRPA</sequence>
<evidence type="ECO:0000256" key="14">
    <source>
        <dbReference type="PIRNR" id="PIRNR006404"/>
    </source>
</evidence>
<keyword evidence="12 15" id="KW-0129">CBS domain</keyword>
<dbReference type="InterPro" id="IPR008915">
    <property type="entry name" value="Peptidase_M50"/>
</dbReference>
<name>A0ABR7SGB3_9ACTN</name>
<comment type="caution">
    <text evidence="17">The sequence shown here is derived from an EMBL/GenBank/DDBJ whole genome shotgun (WGS) entry which is preliminary data.</text>
</comment>
<evidence type="ECO:0000256" key="9">
    <source>
        <dbReference type="ARBA" id="ARBA00022833"/>
    </source>
</evidence>
<accession>A0ABR7SGB3</accession>
<organism evidence="17 18">
    <name type="scientific">Streptomyces polyasparticus</name>
    <dbReference type="NCBI Taxonomy" id="2767826"/>
    <lineage>
        <taxon>Bacteria</taxon>
        <taxon>Bacillati</taxon>
        <taxon>Actinomycetota</taxon>
        <taxon>Actinomycetes</taxon>
        <taxon>Kitasatosporales</taxon>
        <taxon>Streptomycetaceae</taxon>
        <taxon>Streptomyces</taxon>
    </lineage>
</organism>
<dbReference type="SMART" id="SM00116">
    <property type="entry name" value="CBS"/>
    <property type="match status" value="2"/>
</dbReference>
<evidence type="ECO:0000256" key="6">
    <source>
        <dbReference type="ARBA" id="ARBA00022723"/>
    </source>
</evidence>
<evidence type="ECO:0000256" key="1">
    <source>
        <dbReference type="ARBA" id="ARBA00004651"/>
    </source>
</evidence>
<keyword evidence="8 14" id="KW-0378">Hydrolase</keyword>
<evidence type="ECO:0000256" key="4">
    <source>
        <dbReference type="ARBA" id="ARBA00022670"/>
    </source>
</evidence>
<dbReference type="PANTHER" id="PTHR39188:SF3">
    <property type="entry name" value="STAGE IV SPORULATION PROTEIN FB"/>
    <property type="match status" value="1"/>
</dbReference>
<dbReference type="Pfam" id="PF02163">
    <property type="entry name" value="Peptidase_M50"/>
    <property type="match status" value="2"/>
</dbReference>
<reference evidence="17 18" key="1">
    <citation type="submission" date="2020-08" db="EMBL/GenBank/DDBJ databases">
        <title>Genemic of Streptomyces polyaspartic.</title>
        <authorList>
            <person name="Liu W."/>
        </authorList>
    </citation>
    <scope>NUCLEOTIDE SEQUENCE [LARGE SCALE GENOMIC DNA]</scope>
    <source>
        <strain evidence="17 18">TRM66268-LWL</strain>
    </source>
</reference>
<dbReference type="Proteomes" id="UP000642284">
    <property type="component" value="Unassembled WGS sequence"/>
</dbReference>
<dbReference type="PANTHER" id="PTHR39188">
    <property type="entry name" value="MEMBRANE-ASSOCIATED ZINC METALLOPROTEASE M50B"/>
    <property type="match status" value="1"/>
</dbReference>
<dbReference type="GO" id="GO:0006508">
    <property type="term" value="P:proteolysis"/>
    <property type="evidence" value="ECO:0007669"/>
    <property type="project" value="UniProtKB-KW"/>
</dbReference>
<evidence type="ECO:0000256" key="15">
    <source>
        <dbReference type="PROSITE-ProRule" id="PRU00703"/>
    </source>
</evidence>
<keyword evidence="10 14" id="KW-1133">Transmembrane helix</keyword>
<dbReference type="PIRSF" id="PIRSF006404">
    <property type="entry name" value="UCP006404_Pept_M50_CBS"/>
    <property type="match status" value="1"/>
</dbReference>